<name>A0ABV7XH29_9SPHN</name>
<proteinExistence type="predicted"/>
<evidence type="ECO:0000313" key="7">
    <source>
        <dbReference type="EMBL" id="MFC3714262.1"/>
    </source>
</evidence>
<keyword evidence="8" id="KW-1185">Reference proteome</keyword>
<organism evidence="7 8">
    <name type="scientific">Sphingoaurantiacus capsulatus</name>
    <dbReference type="NCBI Taxonomy" id="1771310"/>
    <lineage>
        <taxon>Bacteria</taxon>
        <taxon>Pseudomonadati</taxon>
        <taxon>Pseudomonadota</taxon>
        <taxon>Alphaproteobacteria</taxon>
        <taxon>Sphingomonadales</taxon>
        <taxon>Sphingosinicellaceae</taxon>
        <taxon>Sphingoaurantiacus</taxon>
    </lineage>
</organism>
<comment type="pathway">
    <text evidence="1">Lipid metabolism.</text>
</comment>
<dbReference type="InterPro" id="IPR002123">
    <property type="entry name" value="Plipid/glycerol_acylTrfase"/>
</dbReference>
<dbReference type="RefSeq" id="WP_380863582.1">
    <property type="nucleotide sequence ID" value="NZ_JBHRXV010000013.1"/>
</dbReference>
<keyword evidence="3" id="KW-0808">Transferase</keyword>
<evidence type="ECO:0000256" key="4">
    <source>
        <dbReference type="ARBA" id="ARBA00023098"/>
    </source>
</evidence>
<dbReference type="GO" id="GO:0016746">
    <property type="term" value="F:acyltransferase activity"/>
    <property type="evidence" value="ECO:0007669"/>
    <property type="project" value="UniProtKB-KW"/>
</dbReference>
<evidence type="ECO:0000313" key="8">
    <source>
        <dbReference type="Proteomes" id="UP001595615"/>
    </source>
</evidence>
<evidence type="ECO:0000256" key="5">
    <source>
        <dbReference type="ARBA" id="ARBA00023315"/>
    </source>
</evidence>
<evidence type="ECO:0000259" key="6">
    <source>
        <dbReference type="SMART" id="SM00563"/>
    </source>
</evidence>
<dbReference type="CDD" id="cd07989">
    <property type="entry name" value="LPLAT_AGPAT-like"/>
    <property type="match status" value="1"/>
</dbReference>
<dbReference type="PANTHER" id="PTHR10434:SF64">
    <property type="entry name" value="1-ACYL-SN-GLYCEROL-3-PHOSPHATE ACYLTRANSFERASE-RELATED"/>
    <property type="match status" value="1"/>
</dbReference>
<dbReference type="SMART" id="SM00563">
    <property type="entry name" value="PlsC"/>
    <property type="match status" value="1"/>
</dbReference>
<dbReference type="SUPFAM" id="SSF69593">
    <property type="entry name" value="Glycerol-3-phosphate (1)-acyltransferase"/>
    <property type="match status" value="1"/>
</dbReference>
<dbReference type="PANTHER" id="PTHR10434">
    <property type="entry name" value="1-ACYL-SN-GLYCEROL-3-PHOSPHATE ACYLTRANSFERASE"/>
    <property type="match status" value="1"/>
</dbReference>
<keyword evidence="4" id="KW-0443">Lipid metabolism</keyword>
<keyword evidence="2" id="KW-0444">Lipid biosynthesis</keyword>
<gene>
    <name evidence="7" type="ORF">ACFOMD_16965</name>
</gene>
<feature type="domain" description="Phospholipid/glycerol acyltransferase" evidence="6">
    <location>
        <begin position="87"/>
        <end position="200"/>
    </location>
</feature>
<sequence length="287" mass="30703">MASRAPALAGDFGDYAEAPERHQRFGPAKTMLGTAAALSMLVPPQLVALKMRPDGSPRLPKLFHRLLSRALGIRTTMHGTPVRGQGVLFVVNHLSWADIPVLGSKLLGHFVAKSEVGAMGPVGWLAGLQNTIYVERDRRQATGEQRDAIATRLAAGGNVILFAEGTTGDGVGVLPFKSSLFAVADGLDDVLIQPVTLAYTRVNGLPLRRAMLPHIAWTGDMTLGPHAFDFMRLGRVEAQVRLHPGVRAADFADRKALARHCEAAVAAGYSAAMREVSLMPVDFPAFA</sequence>
<protein>
    <submittedName>
        <fullName evidence="7">Lysophospholipid acyltransferase family protein</fullName>
    </submittedName>
</protein>
<accession>A0ABV7XH29</accession>
<dbReference type="EMBL" id="JBHRXV010000013">
    <property type="protein sequence ID" value="MFC3714262.1"/>
    <property type="molecule type" value="Genomic_DNA"/>
</dbReference>
<comment type="caution">
    <text evidence="7">The sequence shown here is derived from an EMBL/GenBank/DDBJ whole genome shotgun (WGS) entry which is preliminary data.</text>
</comment>
<dbReference type="Proteomes" id="UP001595615">
    <property type="component" value="Unassembled WGS sequence"/>
</dbReference>
<dbReference type="Pfam" id="PF01553">
    <property type="entry name" value="Acyltransferase"/>
    <property type="match status" value="1"/>
</dbReference>
<evidence type="ECO:0000256" key="2">
    <source>
        <dbReference type="ARBA" id="ARBA00022516"/>
    </source>
</evidence>
<evidence type="ECO:0000256" key="1">
    <source>
        <dbReference type="ARBA" id="ARBA00005189"/>
    </source>
</evidence>
<evidence type="ECO:0000256" key="3">
    <source>
        <dbReference type="ARBA" id="ARBA00022679"/>
    </source>
</evidence>
<reference evidence="8" key="1">
    <citation type="journal article" date="2019" name="Int. J. Syst. Evol. Microbiol.">
        <title>The Global Catalogue of Microorganisms (GCM) 10K type strain sequencing project: providing services to taxonomists for standard genome sequencing and annotation.</title>
        <authorList>
            <consortium name="The Broad Institute Genomics Platform"/>
            <consortium name="The Broad Institute Genome Sequencing Center for Infectious Disease"/>
            <person name="Wu L."/>
            <person name="Ma J."/>
        </authorList>
    </citation>
    <scope>NUCLEOTIDE SEQUENCE [LARGE SCALE GENOMIC DNA]</scope>
    <source>
        <strain evidence="8">KCTC 42644</strain>
    </source>
</reference>
<keyword evidence="5 7" id="KW-0012">Acyltransferase</keyword>